<protein>
    <submittedName>
        <fullName evidence="3">GDP-mannose 4,6-dehydratase</fullName>
        <ecNumber evidence="3">4.2.1.47</ecNumber>
    </submittedName>
</protein>
<evidence type="ECO:0000313" key="3">
    <source>
        <dbReference type="EMBL" id="WHX50375.1"/>
    </source>
</evidence>
<dbReference type="EC" id="4.2.1.47" evidence="3"/>
<dbReference type="Gene3D" id="3.40.50.720">
    <property type="entry name" value="NAD(P)-binding Rossmann-like Domain"/>
    <property type="match status" value="1"/>
</dbReference>
<dbReference type="PANTHER" id="PTHR43000">
    <property type="entry name" value="DTDP-D-GLUCOSE 4,6-DEHYDRATASE-RELATED"/>
    <property type="match status" value="1"/>
</dbReference>
<accession>A0AA95ICH8</accession>
<dbReference type="InterPro" id="IPR036291">
    <property type="entry name" value="NAD(P)-bd_dom_sf"/>
</dbReference>
<name>A0AA95ICH8_9BACL</name>
<dbReference type="RefSeq" id="WP_283927453.1">
    <property type="nucleotide sequence ID" value="NZ_CP126084.1"/>
</dbReference>
<evidence type="ECO:0000259" key="2">
    <source>
        <dbReference type="Pfam" id="PF01370"/>
    </source>
</evidence>
<organism evidence="3 4">
    <name type="scientific">Paenibacillus woosongensis</name>
    <dbReference type="NCBI Taxonomy" id="307580"/>
    <lineage>
        <taxon>Bacteria</taxon>
        <taxon>Bacillati</taxon>
        <taxon>Bacillota</taxon>
        <taxon>Bacilli</taxon>
        <taxon>Bacillales</taxon>
        <taxon>Paenibacillaceae</taxon>
        <taxon>Paenibacillus</taxon>
    </lineage>
</organism>
<comment type="similarity">
    <text evidence="1">Belongs to the NAD(P)-dependent epimerase/dehydratase family.</text>
</comment>
<dbReference type="KEGG" id="pwn:QNH46_06865"/>
<keyword evidence="3" id="KW-0456">Lyase</keyword>
<dbReference type="Gene3D" id="3.90.25.10">
    <property type="entry name" value="UDP-galactose 4-epimerase, domain 1"/>
    <property type="match status" value="1"/>
</dbReference>
<dbReference type="AlphaFoldDB" id="A0AA95ICH8"/>
<evidence type="ECO:0000313" key="4">
    <source>
        <dbReference type="Proteomes" id="UP001177943"/>
    </source>
</evidence>
<dbReference type="SUPFAM" id="SSF51735">
    <property type="entry name" value="NAD(P)-binding Rossmann-fold domains"/>
    <property type="match status" value="1"/>
</dbReference>
<gene>
    <name evidence="3" type="ORF">QNH46_06865</name>
</gene>
<dbReference type="InterPro" id="IPR001509">
    <property type="entry name" value="Epimerase_deHydtase"/>
</dbReference>
<feature type="domain" description="NAD-dependent epimerase/dehydratase" evidence="2">
    <location>
        <begin position="6"/>
        <end position="232"/>
    </location>
</feature>
<reference evidence="3" key="1">
    <citation type="submission" date="2023-05" db="EMBL/GenBank/DDBJ databases">
        <title>Comparative genomics of Bacillaceae isolates and their secondary metabolite potential.</title>
        <authorList>
            <person name="Song L."/>
            <person name="Nielsen L.J."/>
            <person name="Mohite O."/>
            <person name="Xu X."/>
            <person name="Weber T."/>
            <person name="Kovacs A.T."/>
        </authorList>
    </citation>
    <scope>NUCLEOTIDE SEQUENCE</scope>
    <source>
        <strain evidence="3">B2_4</strain>
    </source>
</reference>
<dbReference type="GO" id="GO:0008446">
    <property type="term" value="F:GDP-mannose 4,6-dehydratase activity"/>
    <property type="evidence" value="ECO:0007669"/>
    <property type="project" value="UniProtKB-EC"/>
</dbReference>
<evidence type="ECO:0000256" key="1">
    <source>
        <dbReference type="ARBA" id="ARBA00007637"/>
    </source>
</evidence>
<dbReference type="Proteomes" id="UP001177943">
    <property type="component" value="Chromosome"/>
</dbReference>
<dbReference type="Pfam" id="PF01370">
    <property type="entry name" value="Epimerase"/>
    <property type="match status" value="1"/>
</dbReference>
<proteinExistence type="inferred from homology"/>
<sequence length="311" mass="34292">MNKGTVLVTGAAGFTGQHACKRLAEKGYRVAAIVRSHSSLKKLPLIDHVDYHVCDLKGQADICELVQRVSPHYVLHLAGKNSVPESWANPILYMESNILGTIHLLNALRQRERIPILIAGSRLKFDLSFPVEPTHPYGLSKSIQEVISLAWGELFHQHVILAEPCNLVGPGPSTGICSLLAGYIAALERGEPRPRFRLSSASATRDFLDVRDAVDAYELLLRRGKAGTVYPVCSGVERRLGDVCQSFINLAETECPLEEDVLEAAAEGMPERAALIQPELLNRMGWSTAIPWGTSVSDILEYYRREEADDL</sequence>
<dbReference type="EMBL" id="CP126084">
    <property type="protein sequence ID" value="WHX50375.1"/>
    <property type="molecule type" value="Genomic_DNA"/>
</dbReference>